<evidence type="ECO:0000256" key="1">
    <source>
        <dbReference type="ARBA" id="ARBA00022884"/>
    </source>
</evidence>
<protein>
    <submittedName>
        <fullName evidence="5">RNA recognition protein</fullName>
    </submittedName>
</protein>
<dbReference type="Pfam" id="PF00076">
    <property type="entry name" value="RRM_1"/>
    <property type="match status" value="1"/>
</dbReference>
<dbReference type="VEuPathDB" id="VectorBase:MDOMA2_002083"/>
<dbReference type="InterPro" id="IPR035979">
    <property type="entry name" value="RBD_domain_sf"/>
</dbReference>
<dbReference type="PANTHER" id="PTHR23236:SF11">
    <property type="entry name" value="EUKARYOTIC TRANSLATION INITIATION FACTOR 4H"/>
    <property type="match status" value="1"/>
</dbReference>
<name>T1PL55_MUSDO</name>
<dbReference type="AlphaFoldDB" id="T1PL55"/>
<feature type="compositionally biased region" description="Basic and acidic residues" evidence="3">
    <location>
        <begin position="101"/>
        <end position="111"/>
    </location>
</feature>
<feature type="compositionally biased region" description="Basic and acidic residues" evidence="3">
    <location>
        <begin position="206"/>
        <end position="222"/>
    </location>
</feature>
<feature type="domain" description="RRM" evidence="4">
    <location>
        <begin position="25"/>
        <end position="106"/>
    </location>
</feature>
<feature type="region of interest" description="Disordered" evidence="3">
    <location>
        <begin position="1"/>
        <end position="22"/>
    </location>
</feature>
<dbReference type="VEuPathDB" id="VectorBase:MDOA005026"/>
<evidence type="ECO:0000313" key="5">
    <source>
        <dbReference type="EMBL" id="AFP64090.1"/>
    </source>
</evidence>
<dbReference type="PROSITE" id="PS50102">
    <property type="entry name" value="RRM"/>
    <property type="match status" value="1"/>
</dbReference>
<keyword evidence="1 2" id="KW-0694">RNA-binding</keyword>
<dbReference type="InterPro" id="IPR000504">
    <property type="entry name" value="RRM_dom"/>
</dbReference>
<dbReference type="Gene3D" id="3.30.70.330">
    <property type="match status" value="1"/>
</dbReference>
<proteinExistence type="evidence at transcript level"/>
<dbReference type="SMART" id="SM00360">
    <property type="entry name" value="RRM"/>
    <property type="match status" value="1"/>
</dbReference>
<organism evidence="5">
    <name type="scientific">Musca domestica</name>
    <name type="common">House fly</name>
    <dbReference type="NCBI Taxonomy" id="7370"/>
    <lineage>
        <taxon>Eukaryota</taxon>
        <taxon>Metazoa</taxon>
        <taxon>Ecdysozoa</taxon>
        <taxon>Arthropoda</taxon>
        <taxon>Hexapoda</taxon>
        <taxon>Insecta</taxon>
        <taxon>Pterygota</taxon>
        <taxon>Neoptera</taxon>
        <taxon>Endopterygota</taxon>
        <taxon>Diptera</taxon>
        <taxon>Brachycera</taxon>
        <taxon>Muscomorpha</taxon>
        <taxon>Muscoidea</taxon>
        <taxon>Muscidae</taxon>
        <taxon>Musca</taxon>
    </lineage>
</organism>
<dbReference type="InterPro" id="IPR012677">
    <property type="entry name" value="Nucleotide-bd_a/b_plait_sf"/>
</dbReference>
<dbReference type="GO" id="GO:0003723">
    <property type="term" value="F:RNA binding"/>
    <property type="evidence" value="ECO:0007669"/>
    <property type="project" value="UniProtKB-UniRule"/>
</dbReference>
<reference evidence="5" key="1">
    <citation type="submission" date="2012-08" db="EMBL/GenBank/DDBJ databases">
        <title>Transcriptome of adult Musca domestica launches a platform for comparative house fly gene expression and characterization of differential gene expression among resistant and susceptible house flies.</title>
        <authorList>
            <person name="Liu N."/>
            <person name="Zhang L."/>
            <person name="Li M."/>
            <person name="Reid W."/>
        </authorList>
    </citation>
    <scope>NUCLEOTIDE SEQUENCE</scope>
    <source>
        <strain evidence="5">ALHF</strain>
        <tissue evidence="5">Whole body</tissue>
    </source>
</reference>
<evidence type="ECO:0000256" key="3">
    <source>
        <dbReference type="SAM" id="MobiDB-lite"/>
    </source>
</evidence>
<sequence length="318" mass="35143">MAERRGGFDQPRNYGNKQLPTEPPYTAYVGNLPQRLVQGDVVRIFQYQGYKVKSVRLVNDRVTDVFKGFCYVEFENLETLEEVLRLDGLINVDDNGKPLRIDIAESKRNDRPGGFQKRGPPRQDGGSGGGGGGGGRHQNFSRGGGGGGGNRGGDRGHDRGGDRDNRGSYNDNHGGHNDRNRGGGGGMNRGYSDRPAARGRYGNFNNDDRYNDRNQDRNHREGSFGGQSRDGDRYNNFSRNRGGDRERGHFNQNDRPPSAAAPLGSIDDSERPRLQLQPRTVDAPINGLAETKQAAAIFGNAKPREEKIKEAREQDEDN</sequence>
<dbReference type="EMBL" id="KA649461">
    <property type="protein sequence ID" value="AFP64090.1"/>
    <property type="molecule type" value="mRNA"/>
</dbReference>
<accession>T1PL55</accession>
<evidence type="ECO:0000259" key="4">
    <source>
        <dbReference type="PROSITE" id="PS50102"/>
    </source>
</evidence>
<feature type="region of interest" description="Disordered" evidence="3">
    <location>
        <begin position="101"/>
        <end position="279"/>
    </location>
</feature>
<dbReference type="SUPFAM" id="SSF54928">
    <property type="entry name" value="RNA-binding domain, RBD"/>
    <property type="match status" value="1"/>
</dbReference>
<feature type="compositionally biased region" description="Basic and acidic residues" evidence="3">
    <location>
        <begin position="152"/>
        <end position="166"/>
    </location>
</feature>
<dbReference type="PANTHER" id="PTHR23236">
    <property type="entry name" value="EUKARYOTIC TRANSLATION INITIATION FACTOR 4B/4H"/>
    <property type="match status" value="1"/>
</dbReference>
<evidence type="ECO:0000256" key="2">
    <source>
        <dbReference type="PROSITE-ProRule" id="PRU00176"/>
    </source>
</evidence>
<feature type="compositionally biased region" description="Gly residues" evidence="3">
    <location>
        <begin position="125"/>
        <end position="151"/>
    </location>
</feature>